<reference evidence="1" key="1">
    <citation type="submission" date="2018-10" db="EMBL/GenBank/DDBJ databases">
        <title>Effector identification in a new, highly contiguous assembly of the strawberry crown rot pathogen Phytophthora cactorum.</title>
        <authorList>
            <person name="Armitage A.D."/>
            <person name="Nellist C.F."/>
            <person name="Bates H."/>
            <person name="Vickerstaff R.J."/>
            <person name="Harrison R.J."/>
        </authorList>
    </citation>
    <scope>NUCLEOTIDE SEQUENCE</scope>
    <source>
        <strain evidence="1">4040</strain>
        <strain evidence="2">P421</strain>
    </source>
</reference>
<evidence type="ECO:0000313" key="3">
    <source>
        <dbReference type="Proteomes" id="UP000736787"/>
    </source>
</evidence>
<dbReference type="Proteomes" id="UP000760860">
    <property type="component" value="Unassembled WGS sequence"/>
</dbReference>
<organism evidence="1 3">
    <name type="scientific">Phytophthora cactorum</name>
    <dbReference type="NCBI Taxonomy" id="29920"/>
    <lineage>
        <taxon>Eukaryota</taxon>
        <taxon>Sar</taxon>
        <taxon>Stramenopiles</taxon>
        <taxon>Oomycota</taxon>
        <taxon>Peronosporomycetes</taxon>
        <taxon>Peronosporales</taxon>
        <taxon>Peronosporaceae</taxon>
        <taxon>Phytophthora</taxon>
    </lineage>
</organism>
<name>A0A8T1E9F7_9STRA</name>
<dbReference type="AlphaFoldDB" id="A0A8T1E9F7"/>
<dbReference type="EMBL" id="RCMV01000101">
    <property type="protein sequence ID" value="KAG3224810.1"/>
    <property type="molecule type" value="Genomic_DNA"/>
</dbReference>
<accession>A0A8T1E9F7</accession>
<evidence type="ECO:0000313" key="1">
    <source>
        <dbReference type="EMBL" id="KAG2949814.1"/>
    </source>
</evidence>
<evidence type="ECO:0000313" key="2">
    <source>
        <dbReference type="EMBL" id="KAG3224810.1"/>
    </source>
</evidence>
<dbReference type="EMBL" id="RCMK01000083">
    <property type="protein sequence ID" value="KAG2949814.1"/>
    <property type="molecule type" value="Genomic_DNA"/>
</dbReference>
<comment type="caution">
    <text evidence="1">The sequence shown here is derived from an EMBL/GenBank/DDBJ whole genome shotgun (WGS) entry which is preliminary data.</text>
</comment>
<proteinExistence type="predicted"/>
<protein>
    <submittedName>
        <fullName evidence="1">Uncharacterized protein</fullName>
    </submittedName>
</protein>
<sequence>MWELQFGIRVSALHIRGSANTAADAGSRRWERAKYADMFDNLTHSWGGAPLPASMSSSTPRSSYTREILITGSGGRACAVDGDSSTSP</sequence>
<gene>
    <name evidence="1" type="ORF">PC117_g4935</name>
    <name evidence="2" type="ORF">PC129_g4568</name>
</gene>
<dbReference type="Proteomes" id="UP000736787">
    <property type="component" value="Unassembled WGS sequence"/>
</dbReference>